<dbReference type="PRINTS" id="PR00018">
    <property type="entry name" value="KRINGLE"/>
</dbReference>
<reference evidence="7" key="1">
    <citation type="submission" date="2016-11" db="UniProtKB">
        <authorList>
            <consortium name="WormBaseParasite"/>
        </authorList>
    </citation>
    <scope>IDENTIFICATION</scope>
</reference>
<evidence type="ECO:0000256" key="4">
    <source>
        <dbReference type="SAM" id="MobiDB-lite"/>
    </source>
</evidence>
<feature type="region of interest" description="Disordered" evidence="4">
    <location>
        <begin position="339"/>
        <end position="401"/>
    </location>
</feature>
<dbReference type="SMART" id="SM00130">
    <property type="entry name" value="KR"/>
    <property type="match status" value="2"/>
</dbReference>
<dbReference type="PROSITE" id="PS00021">
    <property type="entry name" value="KRINGLE_1"/>
    <property type="match status" value="3"/>
</dbReference>
<dbReference type="InterPro" id="IPR038178">
    <property type="entry name" value="Kringle_sf"/>
</dbReference>
<keyword evidence="6" id="KW-1185">Reference proteome</keyword>
<feature type="region of interest" description="Disordered" evidence="4">
    <location>
        <begin position="986"/>
        <end position="1011"/>
    </location>
</feature>
<keyword evidence="2" id="KW-1015">Disulfide bond</keyword>
<dbReference type="InterPro" id="IPR050759">
    <property type="entry name" value="Serine_protease_kringle"/>
</dbReference>
<comment type="caution">
    <text evidence="3">Lacks conserved residue(s) required for the propagation of feature annotation.</text>
</comment>
<dbReference type="Pfam" id="PF00051">
    <property type="entry name" value="Kringle"/>
    <property type="match status" value="2"/>
</dbReference>
<dbReference type="Proteomes" id="UP000095280">
    <property type="component" value="Unplaced"/>
</dbReference>
<feature type="domain" description="Kringle" evidence="5">
    <location>
        <begin position="112"/>
        <end position="190"/>
    </location>
</feature>
<keyword evidence="1 3" id="KW-0420">Kringle</keyword>
<dbReference type="AlphaFoldDB" id="A0A1I8IVL5"/>
<evidence type="ECO:0000313" key="7">
    <source>
        <dbReference type="WBParaSite" id="maker-uti_cns_0017448-snap-gene-0.4-mRNA-1"/>
    </source>
</evidence>
<dbReference type="PANTHER" id="PTHR24261">
    <property type="entry name" value="PLASMINOGEN-RELATED"/>
    <property type="match status" value="1"/>
</dbReference>
<organism evidence="6 7">
    <name type="scientific">Macrostomum lignano</name>
    <dbReference type="NCBI Taxonomy" id="282301"/>
    <lineage>
        <taxon>Eukaryota</taxon>
        <taxon>Metazoa</taxon>
        <taxon>Spiralia</taxon>
        <taxon>Lophotrochozoa</taxon>
        <taxon>Platyhelminthes</taxon>
        <taxon>Rhabditophora</taxon>
        <taxon>Macrostomorpha</taxon>
        <taxon>Macrostomida</taxon>
        <taxon>Macrostomidae</taxon>
        <taxon>Macrostomum</taxon>
    </lineage>
</organism>
<protein>
    <submittedName>
        <fullName evidence="7">Kringle domain-containing protein</fullName>
    </submittedName>
</protein>
<feature type="domain" description="Kringle" evidence="5">
    <location>
        <begin position="4"/>
        <end position="105"/>
    </location>
</feature>
<dbReference type="InterPro" id="IPR013806">
    <property type="entry name" value="Kringle-like"/>
</dbReference>
<dbReference type="InterPro" id="IPR018056">
    <property type="entry name" value="Kringle_CS"/>
</dbReference>
<feature type="domain" description="Kringle" evidence="5">
    <location>
        <begin position="213"/>
        <end position="289"/>
    </location>
</feature>
<dbReference type="InterPro" id="IPR000001">
    <property type="entry name" value="Kringle"/>
</dbReference>
<dbReference type="Gene3D" id="2.40.20.10">
    <property type="entry name" value="Plasminogen Kringle 4"/>
    <property type="match status" value="3"/>
</dbReference>
<dbReference type="PROSITE" id="PS50070">
    <property type="entry name" value="KRINGLE_2"/>
    <property type="match status" value="3"/>
</dbReference>
<dbReference type="SUPFAM" id="SSF57440">
    <property type="entry name" value="Kringle-like"/>
    <property type="match status" value="3"/>
</dbReference>
<proteinExistence type="predicted"/>
<evidence type="ECO:0000256" key="3">
    <source>
        <dbReference type="PROSITE-ProRule" id="PRU00121"/>
    </source>
</evidence>
<sequence>PKTSCPSATQDYYRYRLNQTKSGCQSWSSAYSASAASWYSFTQLPPGSSAVLNSPLFHPAHLPDASLTAAASYCRNPDDDPTGPWCPSPSGGKLYCSDPCNTVTCKSTHKTQNYIGVISVTRRGTTCQKWLARFPWFHTFDTTGDFPDLSLAAAENFCRNPNGNPFGPWCIKAGNFTDGDFWDFCDVPACAGVTLPGPFSSKNIFECIDSIYGFTYAGRRSTTGNGRTCQRWDSQHPHPHPYYLPQMFNSLTISQAENYCRNPNNDTNGPWCFTTDPNIRFEYCNISLCSPQYSAGVEGFLAFFGVFAIHSSSLASIAGIIILAQLAIGKILAYQAERQKNQPPKPPKPAKPPKEPKPKVVKTAKTKTSKKTSSVEPKIQRSAAAGLGESVSTGSPSATLDRRLYRRDPPVGHHQPQSKFSHSNAVMKAMANGDEPDVWVVGGNHDQSAGLQPIREEELQLQRDAVIRPAAAAAPARDRNSGASAGLRRRVDGVGGFAAEAAETAAAASAAAEDASILSKGLVSGSERPKSAAGDGCELKVRIMNSRLTAHPAIRMMVVEISALRNLASAESSTAEPCSAGATADNATMVPLFESIANRVEKLYVEVDATAAPMAERPVISQIVKTSVVDVVKSRTAFDDHSSSLDVKRESISRASYYSEEYLRIRTANRRFVRNQHVVRALAHHQYTAFWPSIVFCLQKTECMYYQLITHFGMLDCPGQAASVHCLHGEQHDWIGFSIEQVQVRVSVDVHPDQAGVRSSCELSATRTDTVAEPVALVGDTSNTPKFNWPNVGVASLTSSTVICRLVDVVEMLAGCAVPDTSTASTGEAGVNRGNQGAFAVDAGGHLHASGGVVEREQRGKLGHWRTVEYGRSVLLVKNIQHNVRRGVSTSASWLFNSIDGHLVESGGLVVQRLQQRHGAGVQMATLGRQRGAAVSHPGAFGPPRQRVGRSPGQGWLDRFFYWSPARGPHPIAVVTTRINQWVASKHRERSADRDSQPTSRLTPPDCRQSRAAVPCPSSALRRALLGLNRRDIRAVTMALSGHGCFARHRHLQGKICSEECPICLSGVENAEHFICECPAFTQDRLTYLGPNPDLSDVFRPENLCQLVRYLRATGRATVHLLDSPERDRAADTGTTGTPCTTPQHQLPVYYLSGLGGSGRLRGSLASLLACKTLFDGLRAAMFQMAVENVRLYNYVKADSLEQKADALDPLGFKIGDEQITNGNFILVYAGRPHIIRTASHCSQPTSLWNCQNCDTSVQD</sequence>
<evidence type="ECO:0000256" key="2">
    <source>
        <dbReference type="ARBA" id="ARBA00023157"/>
    </source>
</evidence>
<dbReference type="PANTHER" id="PTHR24261:SF7">
    <property type="entry name" value="KRINGLE DOMAIN-CONTAINING PROTEIN"/>
    <property type="match status" value="1"/>
</dbReference>
<accession>A0A1I8IVL5</accession>
<dbReference type="WBParaSite" id="maker-uti_cns_0017448-snap-gene-0.4-mRNA-1">
    <property type="protein sequence ID" value="maker-uti_cns_0017448-snap-gene-0.4-mRNA-1"/>
    <property type="gene ID" value="maker-uti_cns_0017448-snap-gene-0.4"/>
</dbReference>
<evidence type="ECO:0000259" key="5">
    <source>
        <dbReference type="PROSITE" id="PS50070"/>
    </source>
</evidence>
<dbReference type="CDD" id="cd00108">
    <property type="entry name" value="KR"/>
    <property type="match status" value="2"/>
</dbReference>
<evidence type="ECO:0000313" key="6">
    <source>
        <dbReference type="Proteomes" id="UP000095280"/>
    </source>
</evidence>
<evidence type="ECO:0000256" key="1">
    <source>
        <dbReference type="ARBA" id="ARBA00022572"/>
    </source>
</evidence>
<name>A0A1I8IVL5_9PLAT</name>
<feature type="compositionally biased region" description="Basic residues" evidence="4">
    <location>
        <begin position="359"/>
        <end position="370"/>
    </location>
</feature>